<dbReference type="AlphaFoldDB" id="U4KR63"/>
<dbReference type="OrthoDB" id="9801098at2"/>
<reference evidence="3 4" key="1">
    <citation type="journal article" date="2013" name="J. Mol. Microbiol. Biotechnol.">
        <title>Analysis of the Complete Genomes of Acholeplasma brassicae , A. palmae and A. laidlawii and Their Comparison to the Obligate Parasites from ' Candidatus Phytoplasma'.</title>
        <authorList>
            <person name="Kube M."/>
            <person name="Siewert C."/>
            <person name="Migdoll A.M."/>
            <person name="Duduk B."/>
            <person name="Holz S."/>
            <person name="Rabus R."/>
            <person name="Seemuller E."/>
            <person name="Mitrovic J."/>
            <person name="Muller I."/>
            <person name="Buttner C."/>
            <person name="Reinhardt R."/>
        </authorList>
    </citation>
    <scope>NUCLEOTIDE SEQUENCE [LARGE SCALE GENOMIC DNA]</scope>
    <source>
        <strain evidence="3 4">J233</strain>
    </source>
</reference>
<keyword evidence="2" id="KW-0378">Hydrolase</keyword>
<comment type="similarity">
    <text evidence="1 2">Belongs to the LOG family.</text>
</comment>
<dbReference type="RefSeq" id="WP_026656204.1">
    <property type="nucleotide sequence ID" value="NC_022538.1"/>
</dbReference>
<dbReference type="EC" id="3.2.2.n1" evidence="2"/>
<dbReference type="GO" id="GO:0016799">
    <property type="term" value="F:hydrolase activity, hydrolyzing N-glycosyl compounds"/>
    <property type="evidence" value="ECO:0007669"/>
    <property type="project" value="TreeGrafter"/>
</dbReference>
<dbReference type="STRING" id="1318466.BN85403290"/>
<evidence type="ECO:0000256" key="1">
    <source>
        <dbReference type="ARBA" id="ARBA00006763"/>
    </source>
</evidence>
<organism evidence="3 4">
    <name type="scientific">Alteracholeplasma palmae (strain ATCC 49389 / J233)</name>
    <name type="common">Acholeplasma palmae</name>
    <dbReference type="NCBI Taxonomy" id="1318466"/>
    <lineage>
        <taxon>Bacteria</taxon>
        <taxon>Bacillati</taxon>
        <taxon>Mycoplasmatota</taxon>
        <taxon>Mollicutes</taxon>
        <taxon>Acholeplasmatales</taxon>
        <taxon>Acholeplasmataceae</taxon>
        <taxon>Acholeplasma</taxon>
    </lineage>
</organism>
<proteinExistence type="inferred from homology"/>
<dbReference type="InterPro" id="IPR031100">
    <property type="entry name" value="LOG_fam"/>
</dbReference>
<accession>U4KR63</accession>
<dbReference type="PANTHER" id="PTHR31223:SF70">
    <property type="entry name" value="LOG FAMILY PROTEIN YJL055W"/>
    <property type="match status" value="1"/>
</dbReference>
<dbReference type="SUPFAM" id="SSF102405">
    <property type="entry name" value="MCP/YpsA-like"/>
    <property type="match status" value="1"/>
</dbReference>
<dbReference type="PANTHER" id="PTHR31223">
    <property type="entry name" value="LOG FAMILY PROTEIN YJL055W"/>
    <property type="match status" value="1"/>
</dbReference>
<dbReference type="HOGENOM" id="CLU_058336_4_2_14"/>
<dbReference type="GO" id="GO:0009691">
    <property type="term" value="P:cytokinin biosynthetic process"/>
    <property type="evidence" value="ECO:0007669"/>
    <property type="project" value="UniProtKB-UniRule"/>
</dbReference>
<dbReference type="NCBIfam" id="TIGR00730">
    <property type="entry name" value="Rossman fold protein, TIGR00730 family"/>
    <property type="match status" value="1"/>
</dbReference>
<sequence>MNIVIYCGASLGNDSIYEKETRKIGKWISSNQYKLVYGGGKAGLMGVIADTVLENGGKVIGVMPKFLIEREIMHKGLTENFETNTMTERKNKMIELGDIYIALPGGPGTLEEISEVVSWARIGQNNNPCIFWNVDGYYNDLKSFYLTMVEKGFLTQSDFDKILFTNSIDELENFVKTYEPPTVRKY</sequence>
<keyword evidence="2" id="KW-0203">Cytokinin biosynthesis</keyword>
<dbReference type="KEGG" id="apal:BN85403290"/>
<protein>
    <recommendedName>
        <fullName evidence="2">Cytokinin riboside 5'-monophosphate phosphoribohydrolase</fullName>
        <ecNumber evidence="2">3.2.2.n1</ecNumber>
    </recommendedName>
</protein>
<dbReference type="EMBL" id="FO681347">
    <property type="protein sequence ID" value="CCV63906.1"/>
    <property type="molecule type" value="Genomic_DNA"/>
</dbReference>
<dbReference type="Proteomes" id="UP000032740">
    <property type="component" value="Chromosome"/>
</dbReference>
<dbReference type="Gene3D" id="3.40.50.450">
    <property type="match status" value="1"/>
</dbReference>
<dbReference type="InterPro" id="IPR005269">
    <property type="entry name" value="LOG"/>
</dbReference>
<evidence type="ECO:0000313" key="3">
    <source>
        <dbReference type="EMBL" id="CCV63906.1"/>
    </source>
</evidence>
<dbReference type="GO" id="GO:0005829">
    <property type="term" value="C:cytosol"/>
    <property type="evidence" value="ECO:0007669"/>
    <property type="project" value="TreeGrafter"/>
</dbReference>
<keyword evidence="4" id="KW-1185">Reference proteome</keyword>
<evidence type="ECO:0000256" key="2">
    <source>
        <dbReference type="RuleBase" id="RU363015"/>
    </source>
</evidence>
<name>U4KR63_ALTPJ</name>
<dbReference type="Pfam" id="PF03641">
    <property type="entry name" value="Lysine_decarbox"/>
    <property type="match status" value="1"/>
</dbReference>
<gene>
    <name evidence="3" type="ORF">BN85403290</name>
</gene>
<evidence type="ECO:0000313" key="4">
    <source>
        <dbReference type="Proteomes" id="UP000032740"/>
    </source>
</evidence>